<dbReference type="PANTHER" id="PTHR33463:SF218">
    <property type="entry name" value="DISEASE RESISTANCE PROTEIN RPS2-LIKE"/>
    <property type="match status" value="1"/>
</dbReference>
<name>A0AAF0WMN7_DAUCS</name>
<dbReference type="InterPro" id="IPR057135">
    <property type="entry name" value="At4g27190-like_LRR"/>
</dbReference>
<dbReference type="Pfam" id="PF00931">
    <property type="entry name" value="NB-ARC"/>
    <property type="match status" value="1"/>
</dbReference>
<evidence type="ECO:0000259" key="6">
    <source>
        <dbReference type="Pfam" id="PF00931"/>
    </source>
</evidence>
<dbReference type="KEGG" id="dcr:108211142"/>
<evidence type="ECO:0000259" key="7">
    <source>
        <dbReference type="Pfam" id="PF23247"/>
    </source>
</evidence>
<evidence type="ECO:0000313" key="8">
    <source>
        <dbReference type="EMBL" id="WOG91058.1"/>
    </source>
</evidence>
<dbReference type="SUPFAM" id="SSF52058">
    <property type="entry name" value="L domain-like"/>
    <property type="match status" value="3"/>
</dbReference>
<keyword evidence="2" id="KW-0433">Leucine-rich repeat</keyword>
<dbReference type="Gene3D" id="3.80.10.10">
    <property type="entry name" value="Ribonuclease Inhibitor"/>
    <property type="match status" value="5"/>
</dbReference>
<feature type="compositionally biased region" description="Basic and acidic residues" evidence="5">
    <location>
        <begin position="1137"/>
        <end position="1163"/>
    </location>
</feature>
<feature type="domain" description="NB-ARC" evidence="6">
    <location>
        <begin position="15"/>
        <end position="91"/>
    </location>
</feature>
<dbReference type="SMART" id="SM00369">
    <property type="entry name" value="LRR_TYP"/>
    <property type="match status" value="8"/>
</dbReference>
<feature type="region of interest" description="Disordered" evidence="5">
    <location>
        <begin position="977"/>
        <end position="1207"/>
    </location>
</feature>
<organism evidence="8 9">
    <name type="scientific">Daucus carota subsp. sativus</name>
    <name type="common">Carrot</name>
    <dbReference type="NCBI Taxonomy" id="79200"/>
    <lineage>
        <taxon>Eukaryota</taxon>
        <taxon>Viridiplantae</taxon>
        <taxon>Streptophyta</taxon>
        <taxon>Embryophyta</taxon>
        <taxon>Tracheophyta</taxon>
        <taxon>Spermatophyta</taxon>
        <taxon>Magnoliopsida</taxon>
        <taxon>eudicotyledons</taxon>
        <taxon>Gunneridae</taxon>
        <taxon>Pentapetalae</taxon>
        <taxon>asterids</taxon>
        <taxon>campanulids</taxon>
        <taxon>Apiales</taxon>
        <taxon>Apiaceae</taxon>
        <taxon>Apioideae</taxon>
        <taxon>Scandiceae</taxon>
        <taxon>Daucinae</taxon>
        <taxon>Daucus</taxon>
        <taxon>Daucus sect. Daucus</taxon>
    </lineage>
</organism>
<feature type="compositionally biased region" description="Basic and acidic residues" evidence="5">
    <location>
        <begin position="99"/>
        <end position="136"/>
    </location>
</feature>
<evidence type="ECO:0008006" key="10">
    <source>
        <dbReference type="Google" id="ProtNLM"/>
    </source>
</evidence>
<feature type="compositionally biased region" description="Polar residues" evidence="5">
    <location>
        <begin position="1022"/>
        <end position="1035"/>
    </location>
</feature>
<dbReference type="InterPro" id="IPR027417">
    <property type="entry name" value="P-loop_NTPase"/>
</dbReference>
<proteinExistence type="inferred from homology"/>
<dbReference type="PRINTS" id="PR00364">
    <property type="entry name" value="DISEASERSIST"/>
</dbReference>
<dbReference type="Pfam" id="PF23247">
    <property type="entry name" value="LRR_RPS2"/>
    <property type="match status" value="1"/>
</dbReference>
<sequence length="1568" mass="177396">MSNTMELGLNEKFIELYEKLKDEAPKTIVIYGESGVGKTWMAKKLSDHAVEDGSFDLSIWIFMCRDHDMKALRDTVARQMSIQLEYSDEWEMTDEINEDEKKEAANDKKDSKKDEEMKKKEEEDRKKKGEEEKMKKEKTIKDLMDRAISEKKRILFVLDDEGSKVKQGDIMADLENLLHLEKRGIPFKVLVTRVTSGEAPDEFRFELKALADQQLSSFLVERIGDGVPGLATWAKDFHTKCKSLSIADIIVLAKALCHFGKDGSWLKQLDEKVSSFNDKYNVMQLLFKEYDPLPSIILLDFLYKGDLHYFLKSRSVHYNELITYWILEGYLGNISSIQKAFEKGHSIVMELIECHMLKELEGGYVIINRNRVSGISDWRDMGFHETVTIGLATVFDDNWTGFGRITHKDGVIRTLFKDNKGKNLSTLLLDGNYFGVEDLNKFLKYKGAQVLAVFHPTMTELPESVSALTKLDILVLRGCDYLEKFDHTLQSNLTVLEISGATSLTKLPEDLFKAMRQLRSLNLSQLKIESLPSSLFELKEIKWLILRECSCLKSVSGSLRNLEHLLHLDLSYASSFESFLDTNFHFNKKLQILDVSKTKIKTLPLLKELKKLTHLLLSDCADLDRLRSIAPLTSLQTLDISGATKFKEFHDLSLEMVGELKIINLSDTSLELLPSHISHPRQLFLKRCLKLKQLECMDSLEKLEILDLSGSTQLSAIEDDFFDTTTSLQELNLSETKVKKLPSLSKLQNLRQLLLSHCESLQELPDLNGLVNLEELDASNCTALKVIPDQSFEKMSRLQKLDLSNTKIESLPTLPNPGSLQKLLLQNCMDLKKFPSDIMLPKLEELNLSGVDLSGDDRAAFLKDMSDLKTLNLSETNVQSLPSMSNLKNLNALSLRGCKHLEVVPDLAALTNLEALDLSGTAVNGIESLRSFKNLRQFHSSTKDFLDVTLNTLLSDTTTSQLPDEILDLPHLELLELPTGKQDQEVDTTESEKTSPELPTGKQNQEVDTTESEKTSLELPTGKQNQEVDTTGSEKTSLELPMGKQNQEADTAEPEKTSLELPMGKQNQEVDTAESKKTSLELPMGKQNQEADTTESEKTSLELPTGKQNHEDDTTEPEKTSLELPTGKQNQEVDTTEPEKTSLELPKGKQNQEVDTTEPEKTSLELPTGKQNQEVDTTESEKTSLELPTGKQNQEVDTTESEKTRGDVNKQQWMMSSWPVDLEVHNDKHGLYVSCARLDELLEDPSLWDTGFKQFHFLVSPLNQLNEKKDYKKLYKMELIFRSICIQAWQFVHPMEQVRSLEIRGFQHNPASLEVILHHAEVVYIIDNPFITSFLDFGAEHIKNLKVCWIERCDNIKSIFDAEKMNSTAEPEQNTNMLEDNLEIISVSNAPNLKGIVLGNLHGILKNLKCLHLDCCPNIPTLFGASQKLESLEVLEIKFCDGLKTLFEDESVHLPKLKNLHLRALPNLEKVGCVAPKLESLQVVDCPKLVTVLSTSTNLKVLHVKCCEKMTSVFNDKQSNSTLPQLQELHLWGLPVMSSIGANVPFLKKSIVRECPVLEDDLRSTDTK</sequence>
<gene>
    <name evidence="8" type="ORF">DCAR_0310306</name>
</gene>
<dbReference type="InterPro" id="IPR002182">
    <property type="entry name" value="NB-ARC"/>
</dbReference>
<evidence type="ECO:0000256" key="5">
    <source>
        <dbReference type="SAM" id="MobiDB-lite"/>
    </source>
</evidence>
<dbReference type="PROSITE" id="PS51450">
    <property type="entry name" value="LRR"/>
    <property type="match status" value="3"/>
</dbReference>
<comment type="similarity">
    <text evidence="1">Belongs to the disease resistance NB-LRR family.</text>
</comment>
<evidence type="ECO:0000256" key="2">
    <source>
        <dbReference type="ARBA" id="ARBA00022614"/>
    </source>
</evidence>
<dbReference type="InterPro" id="IPR003591">
    <property type="entry name" value="Leu-rich_rpt_typical-subtyp"/>
</dbReference>
<dbReference type="GO" id="GO:0043531">
    <property type="term" value="F:ADP binding"/>
    <property type="evidence" value="ECO:0007669"/>
    <property type="project" value="InterPro"/>
</dbReference>
<accession>A0AAF0WMN7</accession>
<dbReference type="GO" id="GO:0006952">
    <property type="term" value="P:defense response"/>
    <property type="evidence" value="ECO:0007669"/>
    <property type="project" value="UniProtKB-ARBA"/>
</dbReference>
<dbReference type="PROSITE" id="PS00675">
    <property type="entry name" value="SIGMA54_INTERACT_1"/>
    <property type="match status" value="1"/>
</dbReference>
<evidence type="ECO:0000256" key="1">
    <source>
        <dbReference type="ARBA" id="ARBA00008894"/>
    </source>
</evidence>
<dbReference type="Gene3D" id="3.40.50.300">
    <property type="entry name" value="P-loop containing nucleotide triphosphate hydrolases"/>
    <property type="match status" value="1"/>
</dbReference>
<dbReference type="PANTHER" id="PTHR33463">
    <property type="entry name" value="NB-ARC DOMAIN-CONTAINING PROTEIN-RELATED"/>
    <property type="match status" value="1"/>
</dbReference>
<dbReference type="GO" id="GO:0051707">
    <property type="term" value="P:response to other organism"/>
    <property type="evidence" value="ECO:0007669"/>
    <property type="project" value="UniProtKB-ARBA"/>
</dbReference>
<dbReference type="Pfam" id="PF13855">
    <property type="entry name" value="LRR_8"/>
    <property type="match status" value="3"/>
</dbReference>
<evidence type="ECO:0000256" key="4">
    <source>
        <dbReference type="ARBA" id="ARBA00022821"/>
    </source>
</evidence>
<dbReference type="Proteomes" id="UP000077755">
    <property type="component" value="Chromosome 3"/>
</dbReference>
<evidence type="ECO:0000313" key="9">
    <source>
        <dbReference type="Proteomes" id="UP000077755"/>
    </source>
</evidence>
<dbReference type="InterPro" id="IPR050905">
    <property type="entry name" value="Plant_NBS-LRR"/>
</dbReference>
<dbReference type="InterPro" id="IPR025662">
    <property type="entry name" value="Sigma_54_int_dom_ATP-bd_1"/>
</dbReference>
<feature type="domain" description="Disease resistance protein At4g27190-like leucine-rich repeats" evidence="7">
    <location>
        <begin position="1340"/>
        <end position="1441"/>
    </location>
</feature>
<keyword evidence="4" id="KW-0611">Plant defense</keyword>
<feature type="region of interest" description="Disordered" evidence="5">
    <location>
        <begin position="95"/>
        <end position="136"/>
    </location>
</feature>
<keyword evidence="3" id="KW-0677">Repeat</keyword>
<dbReference type="InterPro" id="IPR001611">
    <property type="entry name" value="Leu-rich_rpt"/>
</dbReference>
<dbReference type="EMBL" id="CP093345">
    <property type="protein sequence ID" value="WOG91058.1"/>
    <property type="molecule type" value="Genomic_DNA"/>
</dbReference>
<reference evidence="8" key="1">
    <citation type="journal article" date="2016" name="Nat. Genet.">
        <title>A high-quality carrot genome assembly provides new insights into carotenoid accumulation and asterid genome evolution.</title>
        <authorList>
            <person name="Iorizzo M."/>
            <person name="Ellison S."/>
            <person name="Senalik D."/>
            <person name="Zeng P."/>
            <person name="Satapoomin P."/>
            <person name="Huang J."/>
            <person name="Bowman M."/>
            <person name="Iovene M."/>
            <person name="Sanseverino W."/>
            <person name="Cavagnaro P."/>
            <person name="Yildiz M."/>
            <person name="Macko-Podgorni A."/>
            <person name="Moranska E."/>
            <person name="Grzebelus E."/>
            <person name="Grzebelus D."/>
            <person name="Ashrafi H."/>
            <person name="Zheng Z."/>
            <person name="Cheng S."/>
            <person name="Spooner D."/>
            <person name="Van Deynze A."/>
            <person name="Simon P."/>
        </authorList>
    </citation>
    <scope>NUCLEOTIDE SEQUENCE</scope>
    <source>
        <tissue evidence="8">Leaf</tissue>
    </source>
</reference>
<keyword evidence="9" id="KW-1185">Reference proteome</keyword>
<feature type="compositionally biased region" description="Basic and acidic residues" evidence="5">
    <location>
        <begin position="1108"/>
        <end position="1121"/>
    </location>
</feature>
<reference evidence="8" key="2">
    <citation type="submission" date="2022-03" db="EMBL/GenBank/DDBJ databases">
        <title>Draft title - Genomic analysis of global carrot germplasm unveils the trajectory of domestication and the origin of high carotenoid orange carrot.</title>
        <authorList>
            <person name="Iorizzo M."/>
            <person name="Ellison S."/>
            <person name="Senalik D."/>
            <person name="Macko-Podgorni A."/>
            <person name="Grzebelus D."/>
            <person name="Bostan H."/>
            <person name="Rolling W."/>
            <person name="Curaba J."/>
            <person name="Simon P."/>
        </authorList>
    </citation>
    <scope>NUCLEOTIDE SEQUENCE</scope>
    <source>
        <tissue evidence="8">Leaf</tissue>
    </source>
</reference>
<dbReference type="SUPFAM" id="SSF52540">
    <property type="entry name" value="P-loop containing nucleoside triphosphate hydrolases"/>
    <property type="match status" value="1"/>
</dbReference>
<protein>
    <recommendedName>
        <fullName evidence="10">NB-ARC domain-containing protein</fullName>
    </recommendedName>
</protein>
<dbReference type="InterPro" id="IPR032675">
    <property type="entry name" value="LRR_dom_sf"/>
</dbReference>
<evidence type="ECO:0000256" key="3">
    <source>
        <dbReference type="ARBA" id="ARBA00022737"/>
    </source>
</evidence>